<evidence type="ECO:0000313" key="2">
    <source>
        <dbReference type="EMBL" id="CAI9566283.1"/>
    </source>
</evidence>
<evidence type="ECO:0000313" key="3">
    <source>
        <dbReference type="Proteomes" id="UP001162483"/>
    </source>
</evidence>
<evidence type="ECO:0000256" key="1">
    <source>
        <dbReference type="SAM" id="SignalP"/>
    </source>
</evidence>
<proteinExistence type="predicted"/>
<reference evidence="2" key="1">
    <citation type="submission" date="2023-05" db="EMBL/GenBank/DDBJ databases">
        <authorList>
            <person name="Stuckert A."/>
        </authorList>
    </citation>
    <scope>NUCLEOTIDE SEQUENCE</scope>
</reference>
<evidence type="ECO:0008006" key="4">
    <source>
        <dbReference type="Google" id="ProtNLM"/>
    </source>
</evidence>
<dbReference type="EMBL" id="CATNWA010014027">
    <property type="protein sequence ID" value="CAI9566283.1"/>
    <property type="molecule type" value="Genomic_DNA"/>
</dbReference>
<feature type="chain" id="PRO_5047278053" description="Secreted protein" evidence="1">
    <location>
        <begin position="22"/>
        <end position="72"/>
    </location>
</feature>
<accession>A0ABN9D407</accession>
<organism evidence="2 3">
    <name type="scientific">Staurois parvus</name>
    <dbReference type="NCBI Taxonomy" id="386267"/>
    <lineage>
        <taxon>Eukaryota</taxon>
        <taxon>Metazoa</taxon>
        <taxon>Chordata</taxon>
        <taxon>Craniata</taxon>
        <taxon>Vertebrata</taxon>
        <taxon>Euteleostomi</taxon>
        <taxon>Amphibia</taxon>
        <taxon>Batrachia</taxon>
        <taxon>Anura</taxon>
        <taxon>Neobatrachia</taxon>
        <taxon>Ranoidea</taxon>
        <taxon>Ranidae</taxon>
        <taxon>Staurois</taxon>
    </lineage>
</organism>
<name>A0ABN9D407_9NEOB</name>
<keyword evidence="3" id="KW-1185">Reference proteome</keyword>
<comment type="caution">
    <text evidence="2">The sequence shown here is derived from an EMBL/GenBank/DDBJ whole genome shotgun (WGS) entry which is preliminary data.</text>
</comment>
<gene>
    <name evidence="2" type="ORF">SPARVUS_LOCUS6347076</name>
</gene>
<protein>
    <recommendedName>
        <fullName evidence="4">Secreted protein</fullName>
    </recommendedName>
</protein>
<feature type="signal peptide" evidence="1">
    <location>
        <begin position="1"/>
        <end position="21"/>
    </location>
</feature>
<keyword evidence="1" id="KW-0732">Signal</keyword>
<sequence>MRCSWYLFHWLFHIFWVWVRTQGPHDPLLPGGPLSCQSARDLKVSLTEHQKSINSSCFGITTATLMPLVPFS</sequence>
<dbReference type="Proteomes" id="UP001162483">
    <property type="component" value="Unassembled WGS sequence"/>
</dbReference>